<gene>
    <name evidence="2" type="ORF">GGQ66_004334</name>
</gene>
<keyword evidence="3" id="KW-1185">Reference proteome</keyword>
<dbReference type="Pfam" id="PF22607">
    <property type="entry name" value="FAD_binding-like"/>
    <property type="match status" value="1"/>
</dbReference>
<dbReference type="InterPro" id="IPR036188">
    <property type="entry name" value="FAD/NAD-bd_sf"/>
</dbReference>
<dbReference type="PANTHER" id="PTHR47469">
    <property type="entry name" value="MONOOXYGENASE-LIKE"/>
    <property type="match status" value="1"/>
</dbReference>
<dbReference type="Proteomes" id="UP000584824">
    <property type="component" value="Unassembled WGS sequence"/>
</dbReference>
<accession>A0A7W6K5V3</accession>
<name>A0A7W6K5V3_9HYPH</name>
<sequence length="377" mass="40495">MIPLRIRIVGGSLAGLFAGILLGRDGHDVKVYERSSTGFSGRGAGLVPQREVFQILREIGVEHLATFGVVSRDRIYLAKTGAVSQRMHMPQTQISWDLLYSAVVSKLGSDNYVLGKPVRSVREEGGSSVIEFDDGSTEAVDLVVGADGIGSVVRSAINADAISRYAGYVAWRGLVPERALPPSVSPLPGNFAFYIAPGNHALGYLVPGAGGETAEGERRYNWVWYRFVDEGDLKQTFIGQSGRSSRFSLARGELSDPRRRLLREDAARFLPPQFIAAVDAEETPSIQGIFDYRADRMSGSSIALIGDAAFVVRPHTAMGVAKAAGDVLSLRAHIRQATSLGSALQGFEADRVAVGREIAAYGQELGRSSMRQALSPG</sequence>
<dbReference type="RefSeq" id="WP_183795507.1">
    <property type="nucleotide sequence ID" value="NZ_JACIDU010000029.1"/>
</dbReference>
<dbReference type="PRINTS" id="PR00420">
    <property type="entry name" value="RNGMNOXGNASE"/>
</dbReference>
<dbReference type="PANTHER" id="PTHR47469:SF2">
    <property type="entry name" value="OS06G0597600 PROTEIN"/>
    <property type="match status" value="1"/>
</dbReference>
<reference evidence="2 3" key="1">
    <citation type="submission" date="2020-08" db="EMBL/GenBank/DDBJ databases">
        <title>Genomic Encyclopedia of Type Strains, Phase IV (KMG-IV): sequencing the most valuable type-strain genomes for metagenomic binning, comparative biology and taxonomic classification.</title>
        <authorList>
            <person name="Goeker M."/>
        </authorList>
    </citation>
    <scope>NUCLEOTIDE SEQUENCE [LARGE SCALE GENOMIC DNA]</scope>
    <source>
        <strain evidence="2 3">DSM 26385</strain>
    </source>
</reference>
<feature type="domain" description="2,6-dihydroxypyridine 3-monooxygenase substrate binding" evidence="1">
    <location>
        <begin position="165"/>
        <end position="291"/>
    </location>
</feature>
<dbReference type="SUPFAM" id="SSF54373">
    <property type="entry name" value="FAD-linked reductases, C-terminal domain"/>
    <property type="match status" value="1"/>
</dbReference>
<dbReference type="InterPro" id="IPR053212">
    <property type="entry name" value="DHP_3-monooxygenase"/>
</dbReference>
<dbReference type="InterPro" id="IPR054707">
    <property type="entry name" value="DhpH_subs-bd"/>
</dbReference>
<dbReference type="Gene3D" id="3.50.50.60">
    <property type="entry name" value="FAD/NAD(P)-binding domain"/>
    <property type="match status" value="2"/>
</dbReference>
<organism evidence="2 3">
    <name type="scientific">Allorhizobium borbori</name>
    <dbReference type="NCBI Taxonomy" id="485907"/>
    <lineage>
        <taxon>Bacteria</taxon>
        <taxon>Pseudomonadati</taxon>
        <taxon>Pseudomonadota</taxon>
        <taxon>Alphaproteobacteria</taxon>
        <taxon>Hyphomicrobiales</taxon>
        <taxon>Rhizobiaceae</taxon>
        <taxon>Rhizobium/Agrobacterium group</taxon>
        <taxon>Allorhizobium</taxon>
    </lineage>
</organism>
<dbReference type="EMBL" id="JACIDU010000029">
    <property type="protein sequence ID" value="MBB4105746.1"/>
    <property type="molecule type" value="Genomic_DNA"/>
</dbReference>
<protein>
    <submittedName>
        <fullName evidence="2">2-polyprenyl-6-methoxyphenol hydroxylase-like FAD-dependent oxidoreductase</fullName>
    </submittedName>
</protein>
<evidence type="ECO:0000313" key="2">
    <source>
        <dbReference type="EMBL" id="MBB4105746.1"/>
    </source>
</evidence>
<dbReference type="AlphaFoldDB" id="A0A7W6K5V3"/>
<dbReference type="SUPFAM" id="SSF51905">
    <property type="entry name" value="FAD/NAD(P)-binding domain"/>
    <property type="match status" value="1"/>
</dbReference>
<comment type="caution">
    <text evidence="2">The sequence shown here is derived from an EMBL/GenBank/DDBJ whole genome shotgun (WGS) entry which is preliminary data.</text>
</comment>
<dbReference type="NCBIfam" id="NF005566">
    <property type="entry name" value="PRK07236.1"/>
    <property type="match status" value="1"/>
</dbReference>
<evidence type="ECO:0000259" key="1">
    <source>
        <dbReference type="Pfam" id="PF22607"/>
    </source>
</evidence>
<proteinExistence type="predicted"/>
<evidence type="ECO:0000313" key="3">
    <source>
        <dbReference type="Proteomes" id="UP000584824"/>
    </source>
</evidence>